<evidence type="ECO:0000256" key="3">
    <source>
        <dbReference type="SAM" id="SignalP"/>
    </source>
</evidence>
<reference evidence="6" key="1">
    <citation type="submission" date="2016-06" db="EMBL/GenBank/DDBJ databases">
        <title>Parallel loss of symbiosis genes in relatives of nitrogen-fixing non-legume Parasponia.</title>
        <authorList>
            <person name="Van Velzen R."/>
            <person name="Holmer R."/>
            <person name="Bu F."/>
            <person name="Rutten L."/>
            <person name="Van Zeijl A."/>
            <person name="Liu W."/>
            <person name="Santuari L."/>
            <person name="Cao Q."/>
            <person name="Sharma T."/>
            <person name="Shen D."/>
            <person name="Roswanjaya Y."/>
            <person name="Wardhani T."/>
            <person name="Kalhor M.S."/>
            <person name="Jansen J."/>
            <person name="Van den Hoogen J."/>
            <person name="Gungor B."/>
            <person name="Hartog M."/>
            <person name="Hontelez J."/>
            <person name="Verver J."/>
            <person name="Yang W.-C."/>
            <person name="Schijlen E."/>
            <person name="Repin R."/>
            <person name="Schilthuizen M."/>
            <person name="Schranz E."/>
            <person name="Heidstra R."/>
            <person name="Miyata K."/>
            <person name="Fedorova E."/>
            <person name="Kohlen W."/>
            <person name="Bisseling T."/>
            <person name="Smit S."/>
            <person name="Geurts R."/>
        </authorList>
    </citation>
    <scope>NUCLEOTIDE SEQUENCE [LARGE SCALE GENOMIC DNA]</scope>
    <source>
        <strain evidence="6">cv. WU1-14</strain>
    </source>
</reference>
<dbReference type="Pfam" id="PF08263">
    <property type="entry name" value="LRRNT_2"/>
    <property type="match status" value="1"/>
</dbReference>
<accession>A0A2P5DSY7</accession>
<gene>
    <name evidence="5" type="ORF">PanWU01x14_034570</name>
</gene>
<feature type="domain" description="Leucine-rich repeat-containing N-terminal plant-type" evidence="4">
    <location>
        <begin position="36"/>
        <end position="71"/>
    </location>
</feature>
<feature type="signal peptide" evidence="3">
    <location>
        <begin position="1"/>
        <end position="31"/>
    </location>
</feature>
<evidence type="ECO:0000259" key="4">
    <source>
        <dbReference type="Pfam" id="PF08263"/>
    </source>
</evidence>
<proteinExistence type="predicted"/>
<evidence type="ECO:0000313" key="5">
    <source>
        <dbReference type="EMBL" id="PON76403.1"/>
    </source>
</evidence>
<evidence type="ECO:0000256" key="2">
    <source>
        <dbReference type="ARBA" id="ARBA00022737"/>
    </source>
</evidence>
<dbReference type="AlphaFoldDB" id="A0A2P5DSY7"/>
<protein>
    <submittedName>
        <fullName evidence="5">LRR domain containing protein</fullName>
    </submittedName>
</protein>
<sequence>MEYDQKYAMAMMLCFLFVLLVMLSSFAFVCGDYNIDCQALLKFKKGITSDLDGHLQSWNEANPIGNWTGVT</sequence>
<name>A0A2P5DSY7_PARAD</name>
<keyword evidence="6" id="KW-1185">Reference proteome</keyword>
<dbReference type="EMBL" id="JXTB01000018">
    <property type="protein sequence ID" value="PON76403.1"/>
    <property type="molecule type" value="Genomic_DNA"/>
</dbReference>
<dbReference type="InterPro" id="IPR013210">
    <property type="entry name" value="LRR_N_plant-typ"/>
</dbReference>
<feature type="chain" id="PRO_5015141558" evidence="3">
    <location>
        <begin position="32"/>
        <end position="71"/>
    </location>
</feature>
<organism evidence="5 6">
    <name type="scientific">Parasponia andersonii</name>
    <name type="common">Sponia andersonii</name>
    <dbReference type="NCBI Taxonomy" id="3476"/>
    <lineage>
        <taxon>Eukaryota</taxon>
        <taxon>Viridiplantae</taxon>
        <taxon>Streptophyta</taxon>
        <taxon>Embryophyta</taxon>
        <taxon>Tracheophyta</taxon>
        <taxon>Spermatophyta</taxon>
        <taxon>Magnoliopsida</taxon>
        <taxon>eudicotyledons</taxon>
        <taxon>Gunneridae</taxon>
        <taxon>Pentapetalae</taxon>
        <taxon>rosids</taxon>
        <taxon>fabids</taxon>
        <taxon>Rosales</taxon>
        <taxon>Cannabaceae</taxon>
        <taxon>Parasponia</taxon>
    </lineage>
</organism>
<keyword evidence="2" id="KW-0677">Repeat</keyword>
<keyword evidence="1" id="KW-0433">Leucine-rich repeat</keyword>
<dbReference type="Proteomes" id="UP000237105">
    <property type="component" value="Unassembled WGS sequence"/>
</dbReference>
<keyword evidence="3" id="KW-0732">Signal</keyword>
<evidence type="ECO:0000313" key="6">
    <source>
        <dbReference type="Proteomes" id="UP000237105"/>
    </source>
</evidence>
<evidence type="ECO:0000256" key="1">
    <source>
        <dbReference type="ARBA" id="ARBA00022614"/>
    </source>
</evidence>
<comment type="caution">
    <text evidence="5">The sequence shown here is derived from an EMBL/GenBank/DDBJ whole genome shotgun (WGS) entry which is preliminary data.</text>
</comment>